<keyword evidence="1" id="KW-1133">Transmembrane helix</keyword>
<feature type="transmembrane region" description="Helical" evidence="1">
    <location>
        <begin position="118"/>
        <end position="141"/>
    </location>
</feature>
<evidence type="ECO:0000313" key="2">
    <source>
        <dbReference type="EMBL" id="MBP2236316.1"/>
    </source>
</evidence>
<name>A0ABS4R089_9HYPH</name>
<organism evidence="2 3">
    <name type="scientific">Sinorhizobium kostiense</name>
    <dbReference type="NCBI Taxonomy" id="76747"/>
    <lineage>
        <taxon>Bacteria</taxon>
        <taxon>Pseudomonadati</taxon>
        <taxon>Pseudomonadota</taxon>
        <taxon>Alphaproteobacteria</taxon>
        <taxon>Hyphomicrobiales</taxon>
        <taxon>Rhizobiaceae</taxon>
        <taxon>Sinorhizobium/Ensifer group</taxon>
        <taxon>Sinorhizobium</taxon>
    </lineage>
</organism>
<keyword evidence="1" id="KW-0472">Membrane</keyword>
<dbReference type="EMBL" id="JAGILA010000003">
    <property type="protein sequence ID" value="MBP2236316.1"/>
    <property type="molecule type" value="Genomic_DNA"/>
</dbReference>
<evidence type="ECO:0000256" key="1">
    <source>
        <dbReference type="SAM" id="Phobius"/>
    </source>
</evidence>
<dbReference type="RefSeq" id="WP_234939437.1">
    <property type="nucleotide sequence ID" value="NZ_JAGILA010000003.1"/>
</dbReference>
<comment type="caution">
    <text evidence="2">The sequence shown here is derived from an EMBL/GenBank/DDBJ whole genome shotgun (WGS) entry which is preliminary data.</text>
</comment>
<dbReference type="Proteomes" id="UP000730739">
    <property type="component" value="Unassembled WGS sequence"/>
</dbReference>
<keyword evidence="1" id="KW-0812">Transmembrane</keyword>
<reference evidence="2 3" key="1">
    <citation type="submission" date="2021-03" db="EMBL/GenBank/DDBJ databases">
        <title>Genomic Encyclopedia of Type Strains, Phase IV (KMG-IV): sequencing the most valuable type-strain genomes for metagenomic binning, comparative biology and taxonomic classification.</title>
        <authorList>
            <person name="Goeker M."/>
        </authorList>
    </citation>
    <scope>NUCLEOTIDE SEQUENCE [LARGE SCALE GENOMIC DNA]</scope>
    <source>
        <strain evidence="2 3">DSM 13372</strain>
    </source>
</reference>
<accession>A0ABS4R089</accession>
<proteinExistence type="predicted"/>
<gene>
    <name evidence="2" type="ORF">J2Z31_002830</name>
</gene>
<sequence>MKQAVVVIHGMGEQIPMDTLMSFSESVWATDSDLIDANRPDSSTGAKRTTNAIWFKPDEYSRSYELRRLATESLPGRGSTHFYEFYWAHLMEGTSFEHFRAWMKDLLWRSPRRVPQGLGLAWTVLWIITIAAVTCFLLSLLPSEGKAGTGRCWEALQAFPSAVS</sequence>
<evidence type="ECO:0000313" key="3">
    <source>
        <dbReference type="Proteomes" id="UP000730739"/>
    </source>
</evidence>
<protein>
    <submittedName>
        <fullName evidence="2">Uncharacterized protein</fullName>
    </submittedName>
</protein>
<keyword evidence="3" id="KW-1185">Reference proteome</keyword>